<comment type="similarity">
    <text evidence="6">Belongs to the peptidase M48 family.</text>
</comment>
<keyword evidence="1 6" id="KW-0645">Protease</keyword>
<dbReference type="Pfam" id="PF01435">
    <property type="entry name" value="Peptidase_M48"/>
    <property type="match status" value="1"/>
</dbReference>
<dbReference type="EC" id="3.4.24.-" evidence="9"/>
<protein>
    <submittedName>
        <fullName evidence="9">M48 family metalloprotease</fullName>
        <ecNumber evidence="9">3.4.24.-</ecNumber>
    </submittedName>
</protein>
<evidence type="ECO:0000259" key="8">
    <source>
        <dbReference type="Pfam" id="PF01435"/>
    </source>
</evidence>
<accession>A0ABU8RV01</accession>
<comment type="caution">
    <text evidence="9">The sequence shown here is derived from an EMBL/GenBank/DDBJ whole genome shotgun (WGS) entry which is preliminary data.</text>
</comment>
<evidence type="ECO:0000256" key="2">
    <source>
        <dbReference type="ARBA" id="ARBA00022723"/>
    </source>
</evidence>
<keyword evidence="3 6" id="KW-0378">Hydrolase</keyword>
<feature type="chain" id="PRO_5046355829" evidence="7">
    <location>
        <begin position="22"/>
        <end position="303"/>
    </location>
</feature>
<dbReference type="GO" id="GO:0008237">
    <property type="term" value="F:metallopeptidase activity"/>
    <property type="evidence" value="ECO:0007669"/>
    <property type="project" value="UniProtKB-KW"/>
</dbReference>
<dbReference type="InterPro" id="IPR051156">
    <property type="entry name" value="Mito/Outer_Membr_Metalloprot"/>
</dbReference>
<dbReference type="InterPro" id="IPR001915">
    <property type="entry name" value="Peptidase_M48"/>
</dbReference>
<evidence type="ECO:0000256" key="7">
    <source>
        <dbReference type="SAM" id="SignalP"/>
    </source>
</evidence>
<dbReference type="PANTHER" id="PTHR22726">
    <property type="entry name" value="METALLOENDOPEPTIDASE OMA1"/>
    <property type="match status" value="1"/>
</dbReference>
<keyword evidence="10" id="KW-1185">Reference proteome</keyword>
<comment type="cofactor">
    <cofactor evidence="6">
        <name>Zn(2+)</name>
        <dbReference type="ChEBI" id="CHEBI:29105"/>
    </cofactor>
    <text evidence="6">Binds 1 zinc ion per subunit.</text>
</comment>
<keyword evidence="4 6" id="KW-0862">Zinc</keyword>
<name>A0ABU8RV01_9SPHN</name>
<dbReference type="RefSeq" id="WP_339586879.1">
    <property type="nucleotide sequence ID" value="NZ_JBBHJZ010000002.1"/>
</dbReference>
<evidence type="ECO:0000313" key="9">
    <source>
        <dbReference type="EMBL" id="MEJ5976920.1"/>
    </source>
</evidence>
<sequence>MIAHRILLAAALLALPGVAQAQFPNIGGLVKGVQNVKKLGDSLRKIPEPEEIKLGGDLASIILGAAPLVQDAEKQRYVNRVGRWLALHSDRPDLPWQFGVVETDDVNAFSMPGGYVLISRGMFDQMRNEAELAGVLAHEIAHVAKKDHLGALQGSLRNAALGDFTEYVGGSGGIGGAFKSALINAGKDMFARGLNHDDEYDADRMGVVIAARSGYSPYGLVGVLQTLSAAPEEKGYALMNKTHPLPVDRIERLDRAMGTKFDTVTAVVEDLPSFVALRAAPAPAAAKSTPARAPARARSRRRN</sequence>
<evidence type="ECO:0000256" key="4">
    <source>
        <dbReference type="ARBA" id="ARBA00022833"/>
    </source>
</evidence>
<keyword evidence="5 6" id="KW-0482">Metalloprotease</keyword>
<reference evidence="9 10" key="1">
    <citation type="submission" date="2024-03" db="EMBL/GenBank/DDBJ databases">
        <authorList>
            <person name="Jo J.-H."/>
        </authorList>
    </citation>
    <scope>NUCLEOTIDE SEQUENCE [LARGE SCALE GENOMIC DNA]</scope>
    <source>
        <strain evidence="9 10">PS1R-30</strain>
    </source>
</reference>
<feature type="domain" description="Peptidase M48" evidence="8">
    <location>
        <begin position="73"/>
        <end position="255"/>
    </location>
</feature>
<gene>
    <name evidence="9" type="ORF">WG901_09765</name>
</gene>
<evidence type="ECO:0000256" key="1">
    <source>
        <dbReference type="ARBA" id="ARBA00022670"/>
    </source>
</evidence>
<organism evidence="9 10">
    <name type="scientific">Novosphingobium anseongense</name>
    <dbReference type="NCBI Taxonomy" id="3133436"/>
    <lineage>
        <taxon>Bacteria</taxon>
        <taxon>Pseudomonadati</taxon>
        <taxon>Pseudomonadota</taxon>
        <taxon>Alphaproteobacteria</taxon>
        <taxon>Sphingomonadales</taxon>
        <taxon>Sphingomonadaceae</taxon>
        <taxon>Novosphingobium</taxon>
    </lineage>
</organism>
<proteinExistence type="inferred from homology"/>
<evidence type="ECO:0000256" key="6">
    <source>
        <dbReference type="RuleBase" id="RU003983"/>
    </source>
</evidence>
<evidence type="ECO:0000256" key="5">
    <source>
        <dbReference type="ARBA" id="ARBA00023049"/>
    </source>
</evidence>
<keyword evidence="7" id="KW-0732">Signal</keyword>
<keyword evidence="2" id="KW-0479">Metal-binding</keyword>
<dbReference type="Gene3D" id="3.30.2010.10">
    <property type="entry name" value="Metalloproteases ('zincins'), catalytic domain"/>
    <property type="match status" value="1"/>
</dbReference>
<dbReference type="EMBL" id="JBBHJZ010000002">
    <property type="protein sequence ID" value="MEJ5976920.1"/>
    <property type="molecule type" value="Genomic_DNA"/>
</dbReference>
<dbReference type="Proteomes" id="UP001361239">
    <property type="component" value="Unassembled WGS sequence"/>
</dbReference>
<evidence type="ECO:0000256" key="3">
    <source>
        <dbReference type="ARBA" id="ARBA00022801"/>
    </source>
</evidence>
<evidence type="ECO:0000313" key="10">
    <source>
        <dbReference type="Proteomes" id="UP001361239"/>
    </source>
</evidence>
<feature type="signal peptide" evidence="7">
    <location>
        <begin position="1"/>
        <end position="21"/>
    </location>
</feature>
<dbReference type="PANTHER" id="PTHR22726:SF1">
    <property type="entry name" value="METALLOENDOPEPTIDASE OMA1, MITOCHONDRIAL"/>
    <property type="match status" value="1"/>
</dbReference>